<keyword evidence="1" id="KW-0712">Selenocysteine</keyword>
<dbReference type="InterPro" id="IPR010187">
    <property type="entry name" value="Various_sel_PB"/>
</dbReference>
<name>A0ABS0LPM4_9LACT</name>
<evidence type="ECO:0000313" key="4">
    <source>
        <dbReference type="Proteomes" id="UP000721415"/>
    </source>
</evidence>
<accession>A0ABS0LPM4</accession>
<evidence type="ECO:0008006" key="5">
    <source>
        <dbReference type="Google" id="ProtNLM"/>
    </source>
</evidence>
<dbReference type="Proteomes" id="UP000721415">
    <property type="component" value="Unassembled WGS sequence"/>
</dbReference>
<gene>
    <name evidence="3" type="ORF">HZY91_04120</name>
</gene>
<keyword evidence="4" id="KW-1185">Reference proteome</keyword>
<dbReference type="EMBL" id="JACBXQ010000002">
    <property type="protein sequence ID" value="MBG9986077.1"/>
    <property type="molecule type" value="Genomic_DNA"/>
</dbReference>
<protein>
    <recommendedName>
        <fullName evidence="5">Proline reductase</fullName>
    </recommendedName>
</protein>
<proteinExistence type="predicted"/>
<keyword evidence="2" id="KW-0560">Oxidoreductase</keyword>
<sequence>MKKRSIKENIIAAVAKRMVVTIDEAPNIVEMEKPLSEAKVAFVTTSGPHLKWEEPFNIKGDHTFRMIPGDSEIQDIMITHDHYDHKPADQDLNCVFPLQMLHELVEQGRIGSVAPRHFGLMGYIPRTDLLMEKTAPEIARQLVEDEVDLVLLSPG</sequence>
<evidence type="ECO:0000256" key="2">
    <source>
        <dbReference type="ARBA" id="ARBA00023002"/>
    </source>
</evidence>
<comment type="caution">
    <text evidence="3">The sequence shown here is derived from an EMBL/GenBank/DDBJ whole genome shotgun (WGS) entry which is preliminary data.</text>
</comment>
<reference evidence="3 4" key="1">
    <citation type="submission" date="2020-07" db="EMBL/GenBank/DDBJ databases">
        <title>Facklamia lactis sp. nov., isolated from raw milk.</title>
        <authorList>
            <person name="Doll E.V."/>
            <person name="Huptas C."/>
            <person name="Staib L."/>
            <person name="Wenning M."/>
            <person name="Scherer S."/>
        </authorList>
    </citation>
    <scope>NUCLEOTIDE SEQUENCE [LARGE SCALE GENOMIC DNA]</scope>
    <source>
        <strain evidence="3 4">DSM 111018</strain>
    </source>
</reference>
<evidence type="ECO:0000256" key="1">
    <source>
        <dbReference type="ARBA" id="ARBA00022933"/>
    </source>
</evidence>
<dbReference type="Pfam" id="PF07355">
    <property type="entry name" value="GRDB"/>
    <property type="match status" value="1"/>
</dbReference>
<evidence type="ECO:0000313" key="3">
    <source>
        <dbReference type="EMBL" id="MBG9986077.1"/>
    </source>
</evidence>
<organism evidence="3 4">
    <name type="scientific">Facklamia lactis</name>
    <dbReference type="NCBI Taxonomy" id="2749967"/>
    <lineage>
        <taxon>Bacteria</taxon>
        <taxon>Bacillati</taxon>
        <taxon>Bacillota</taxon>
        <taxon>Bacilli</taxon>
        <taxon>Lactobacillales</taxon>
        <taxon>Aerococcaceae</taxon>
        <taxon>Facklamia</taxon>
    </lineage>
</organism>